<evidence type="ECO:0000313" key="1">
    <source>
        <dbReference type="EMBL" id="QHS92942.1"/>
    </source>
</evidence>
<sequence>MSSNRLMIGTWNVSPLPIGVWSNLRDVKTLIDSRTHGLIDCIKRNERGVSMESHEIGRWIQLQLYNTSLIR</sequence>
<organism evidence="1">
    <name type="scientific">viral metagenome</name>
    <dbReference type="NCBI Taxonomy" id="1070528"/>
    <lineage>
        <taxon>unclassified sequences</taxon>
        <taxon>metagenomes</taxon>
        <taxon>organismal metagenomes</taxon>
    </lineage>
</organism>
<protein>
    <recommendedName>
        <fullName evidence="2">Endonuclease/exonuclease/phosphatase domain-containing protein</fullName>
    </recommendedName>
</protein>
<accession>A0A6C0BLQ0</accession>
<name>A0A6C0BLQ0_9ZZZZ</name>
<evidence type="ECO:0008006" key="2">
    <source>
        <dbReference type="Google" id="ProtNLM"/>
    </source>
</evidence>
<reference evidence="1" key="1">
    <citation type="journal article" date="2020" name="Nature">
        <title>Giant virus diversity and host interactions through global metagenomics.</title>
        <authorList>
            <person name="Schulz F."/>
            <person name="Roux S."/>
            <person name="Paez-Espino D."/>
            <person name="Jungbluth S."/>
            <person name="Walsh D.A."/>
            <person name="Denef V.J."/>
            <person name="McMahon K.D."/>
            <person name="Konstantinidis K.T."/>
            <person name="Eloe-Fadrosh E.A."/>
            <person name="Kyrpides N.C."/>
            <person name="Woyke T."/>
        </authorList>
    </citation>
    <scope>NUCLEOTIDE SEQUENCE</scope>
    <source>
        <strain evidence="1">GVMAG-M-3300017651-5</strain>
    </source>
</reference>
<proteinExistence type="predicted"/>
<dbReference type="EMBL" id="MN739194">
    <property type="protein sequence ID" value="QHS92942.1"/>
    <property type="molecule type" value="Genomic_DNA"/>
</dbReference>
<dbReference type="AlphaFoldDB" id="A0A6C0BLQ0"/>